<dbReference type="RefSeq" id="WP_272180138.1">
    <property type="nucleotide sequence ID" value="NZ_JAQOMS010000002.1"/>
</dbReference>
<dbReference type="Gene3D" id="3.40.190.10">
    <property type="entry name" value="Periplasmic binding protein-like II"/>
    <property type="match status" value="2"/>
</dbReference>
<keyword evidence="1" id="KW-0472">Membrane</keyword>
<organism evidence="2 3">
    <name type="scientific">Psychrosphaera algicola</name>
    <dbReference type="NCBI Taxonomy" id="3023714"/>
    <lineage>
        <taxon>Bacteria</taxon>
        <taxon>Pseudomonadati</taxon>
        <taxon>Pseudomonadota</taxon>
        <taxon>Gammaproteobacteria</taxon>
        <taxon>Alteromonadales</taxon>
        <taxon>Pseudoalteromonadaceae</taxon>
        <taxon>Psychrosphaera</taxon>
    </lineage>
</organism>
<evidence type="ECO:0000256" key="1">
    <source>
        <dbReference type="SAM" id="Phobius"/>
    </source>
</evidence>
<dbReference type="EMBL" id="JAQOMS010000002">
    <property type="protein sequence ID" value="MDC2888537.1"/>
    <property type="molecule type" value="Genomic_DNA"/>
</dbReference>
<dbReference type="Proteomes" id="UP001528411">
    <property type="component" value="Unassembled WGS sequence"/>
</dbReference>
<proteinExistence type="predicted"/>
<protein>
    <submittedName>
        <fullName evidence="2">Transporter substrate-binding domain-containing protein</fullName>
    </submittedName>
</protein>
<feature type="transmembrane region" description="Helical" evidence="1">
    <location>
        <begin position="141"/>
        <end position="160"/>
    </location>
</feature>
<keyword evidence="1" id="KW-1133">Transmembrane helix</keyword>
<comment type="caution">
    <text evidence="2">The sequence shown here is derived from an EMBL/GenBank/DDBJ whole genome shotgun (WGS) entry which is preliminary data.</text>
</comment>
<evidence type="ECO:0000313" key="2">
    <source>
        <dbReference type="EMBL" id="MDC2888537.1"/>
    </source>
</evidence>
<name>A0ABT5FAH6_9GAMM</name>
<keyword evidence="3" id="KW-1185">Reference proteome</keyword>
<accession>A0ABT5FAH6</accession>
<keyword evidence="1" id="KW-0812">Transmembrane</keyword>
<reference evidence="2 3" key="1">
    <citation type="submission" date="2023-01" db="EMBL/GenBank/DDBJ databases">
        <title>Psychrosphaera sp. nov., isolated from marine algae.</title>
        <authorList>
            <person name="Bayburt H."/>
            <person name="Choi B.J."/>
            <person name="Kim J.M."/>
            <person name="Choi D.G."/>
            <person name="Jeon C.O."/>
        </authorList>
    </citation>
    <scope>NUCLEOTIDE SEQUENCE [LARGE SCALE GENOMIC DNA]</scope>
    <source>
        <strain evidence="2 3">G1-22</strain>
    </source>
</reference>
<evidence type="ECO:0000313" key="3">
    <source>
        <dbReference type="Proteomes" id="UP001528411"/>
    </source>
</evidence>
<sequence length="181" mass="20297">MLVTTNNRPYVQNISAAAGMKIGVVKGYRLVSYMERFHPNLQVTLLDSELNGLLAVADGEIDVYVGSLLSITSKLKQHNIANLKINGWVAIQDELRVGVIKSRSAELLPILNKVIDQIPVQVHNDILNRWSNTLVVTETDYTLVRMITLGAVLLLLILGWRFQISRKVTATLTKKTRSYKK</sequence>
<gene>
    <name evidence="2" type="ORF">PN838_06925</name>
</gene>
<dbReference type="SUPFAM" id="SSF53850">
    <property type="entry name" value="Periplasmic binding protein-like II"/>
    <property type="match status" value="1"/>
</dbReference>